<dbReference type="KEGG" id="gme:Gmet_2401"/>
<dbReference type="InterPro" id="IPR004879">
    <property type="entry name" value="Ssp411-like_TRX"/>
</dbReference>
<name>Q39SZ8_GEOMG</name>
<reference evidence="2 3" key="2">
    <citation type="journal article" date="2009" name="BMC Microbiol.">
        <title>The genome sequence of Geobacter metallireducens: features of metabolism, physiology and regulation common and dissimilar to Geobacter sulfurreducens.</title>
        <authorList>
            <person name="Aklujkar M."/>
            <person name="Krushkal J."/>
            <person name="DiBartolo G."/>
            <person name="Lapidus A."/>
            <person name="Land M.L."/>
            <person name="Lovley D.R."/>
        </authorList>
    </citation>
    <scope>NUCLEOTIDE SEQUENCE [LARGE SCALE GENOMIC DNA]</scope>
    <source>
        <strain evidence="3">ATCC 53774 / DSM 7210 / GS-15</strain>
    </source>
</reference>
<evidence type="ECO:0000259" key="1">
    <source>
        <dbReference type="Pfam" id="PF03190"/>
    </source>
</evidence>
<protein>
    <submittedName>
        <fullName evidence="2">Thioredoxin domain protein YyaL</fullName>
    </submittedName>
</protein>
<dbReference type="CDD" id="cd02955">
    <property type="entry name" value="SSP411"/>
    <property type="match status" value="1"/>
</dbReference>
<dbReference type="Gene3D" id="1.50.10.10">
    <property type="match status" value="1"/>
</dbReference>
<reference evidence="2 3" key="1">
    <citation type="submission" date="2005-10" db="EMBL/GenBank/DDBJ databases">
        <title>Complete sequence of Geobacter metallireducens GS-15.</title>
        <authorList>
            <consortium name="US DOE Joint Genome Institute"/>
            <person name="Copeland A."/>
            <person name="Lucas S."/>
            <person name="Lapidus A."/>
            <person name="Barry K."/>
            <person name="Detter J.C."/>
            <person name="Glavina T."/>
            <person name="Hammon N."/>
            <person name="Israni S."/>
            <person name="Pitluck S."/>
            <person name="Di Bartolo G."/>
            <person name="Chain P."/>
            <person name="Schmutz J."/>
            <person name="Larimer F."/>
            <person name="Land M."/>
            <person name="Kyrpides N."/>
            <person name="Ivanova N."/>
            <person name="Richardson P."/>
        </authorList>
    </citation>
    <scope>NUCLEOTIDE SEQUENCE [LARGE SCALE GENOMIC DNA]</scope>
    <source>
        <strain evidence="3">ATCC 53774 / DSM 7210 / GS-15</strain>
    </source>
</reference>
<dbReference type="Proteomes" id="UP000007073">
    <property type="component" value="Chromosome"/>
</dbReference>
<dbReference type="AlphaFoldDB" id="Q39SZ8"/>
<dbReference type="EMBL" id="CP000148">
    <property type="protein sequence ID" value="ABB32626.1"/>
    <property type="molecule type" value="Genomic_DNA"/>
</dbReference>
<dbReference type="RefSeq" id="WP_004512499.1">
    <property type="nucleotide sequence ID" value="NC_007517.1"/>
</dbReference>
<dbReference type="STRING" id="269799.Gmet_2401"/>
<evidence type="ECO:0000313" key="2">
    <source>
        <dbReference type="EMBL" id="ABB32626.1"/>
    </source>
</evidence>
<dbReference type="HOGENOM" id="CLU_014051_4_2_7"/>
<sequence>MKEHTSNGGEARLKRIVSADRDALPPDGGPGFNRLVFASSPYLLQHADNPVAWYEWGDEAFARARAEDKPVFLSIGYATCHWCHVMAHESFGDHEVAAVLNRDFVAIKVDREERPDIDDTYMRVAQLMNGSGGWPLTVCMTPDREPFFVATYIPKHSRGGMPGLVEILGRIAEVWKTRRELVHQNCTAILDSLRNLSVAKPGEIPGAEPLRAARSQLAGMFDPVNAGFGQAPKFPMPLNLSFLLRYGRRFGDPGATVMVVATLEALRRGGIFDQLGFGLHRYSVDSRWLVPHFEKMLYDQALVAMAAVEAFQATGQESLREMAEQLCDFVLRELAAPEGGFYSALDADTEGEEGRYYLWTPAQVRSVLGETEGELFCRLFDVTGKGNFEGANILNLPVLLHEFAQREGMSPENLEEKVEGWRLLLLAERAKRERPFRDEKIVTAWNGLMIAALARLFLAGGGERFLVAAEAALVRILRDLRRADGRLLRSIHRGEGEVPAFLEDYAALLHGLLALHDATLDPRYREEACSLARDMLRLFSGEDRGLYDTGNDAETVLMRSRVDYDGVMPSGNGLAATGLVRLGRMADEERFVEAGEEIIRAFMAGAGRQPVAHLQTLMALDLLRGPQVEVAISGGSRGKVQGMLAEIGKRFIPGFVLRGEPDQGRRATAQVCAAGACHIPVESPAALGGILDRVLDEGYPPPQQKP</sequence>
<dbReference type="PANTHER" id="PTHR42899:SF1">
    <property type="entry name" value="SPERMATOGENESIS-ASSOCIATED PROTEIN 20"/>
    <property type="match status" value="1"/>
</dbReference>
<dbReference type="InterPro" id="IPR008928">
    <property type="entry name" value="6-hairpin_glycosidase_sf"/>
</dbReference>
<dbReference type="PANTHER" id="PTHR42899">
    <property type="entry name" value="SPERMATOGENESIS-ASSOCIATED PROTEIN 20"/>
    <property type="match status" value="1"/>
</dbReference>
<gene>
    <name evidence="2" type="primary">yyaL</name>
    <name evidence="2" type="ordered locus">Gmet_2401</name>
</gene>
<dbReference type="InterPro" id="IPR012341">
    <property type="entry name" value="6hp_glycosidase-like_sf"/>
</dbReference>
<keyword evidence="3" id="KW-1185">Reference proteome</keyword>
<organism evidence="2 3">
    <name type="scientific">Geobacter metallireducens (strain ATCC 53774 / DSM 7210 / GS-15)</name>
    <dbReference type="NCBI Taxonomy" id="269799"/>
    <lineage>
        <taxon>Bacteria</taxon>
        <taxon>Pseudomonadati</taxon>
        <taxon>Thermodesulfobacteriota</taxon>
        <taxon>Desulfuromonadia</taxon>
        <taxon>Geobacterales</taxon>
        <taxon>Geobacteraceae</taxon>
        <taxon>Geobacter</taxon>
    </lineage>
</organism>
<proteinExistence type="predicted"/>
<evidence type="ECO:0000313" key="3">
    <source>
        <dbReference type="Proteomes" id="UP000007073"/>
    </source>
</evidence>
<feature type="domain" description="Spermatogenesis-associated protein 20-like TRX" evidence="1">
    <location>
        <begin position="33"/>
        <end position="193"/>
    </location>
</feature>
<dbReference type="Gene3D" id="3.40.30.10">
    <property type="entry name" value="Glutaredoxin"/>
    <property type="match status" value="1"/>
</dbReference>
<dbReference type="eggNOG" id="COG1331">
    <property type="taxonomic scope" value="Bacteria"/>
</dbReference>
<dbReference type="SUPFAM" id="SSF48208">
    <property type="entry name" value="Six-hairpin glycosidases"/>
    <property type="match status" value="1"/>
</dbReference>
<dbReference type="PIRSF" id="PIRSF006402">
    <property type="entry name" value="UCP006402_thioredoxin"/>
    <property type="match status" value="1"/>
</dbReference>
<dbReference type="SUPFAM" id="SSF52833">
    <property type="entry name" value="Thioredoxin-like"/>
    <property type="match status" value="1"/>
</dbReference>
<dbReference type="InterPro" id="IPR036249">
    <property type="entry name" value="Thioredoxin-like_sf"/>
</dbReference>
<dbReference type="InterPro" id="IPR024705">
    <property type="entry name" value="Ssp411"/>
</dbReference>
<dbReference type="GO" id="GO:0005975">
    <property type="term" value="P:carbohydrate metabolic process"/>
    <property type="evidence" value="ECO:0007669"/>
    <property type="project" value="InterPro"/>
</dbReference>
<dbReference type="Pfam" id="PF03190">
    <property type="entry name" value="Thioredox_DsbH"/>
    <property type="match status" value="1"/>
</dbReference>
<accession>Q39SZ8</accession>